<feature type="transmembrane region" description="Helical" evidence="12">
    <location>
        <begin position="35"/>
        <end position="57"/>
    </location>
</feature>
<evidence type="ECO:0000313" key="14">
    <source>
        <dbReference type="Proteomes" id="UP000663879"/>
    </source>
</evidence>
<comment type="similarity">
    <text evidence="11">Belongs to the amiloride-sensitive sodium channel (TC 1.A.6) family.</text>
</comment>
<keyword evidence="9 11" id="KW-0739">Sodium transport</keyword>
<evidence type="ECO:0000256" key="11">
    <source>
        <dbReference type="RuleBase" id="RU000679"/>
    </source>
</evidence>
<keyword evidence="5 12" id="KW-1133">Transmembrane helix</keyword>
<keyword evidence="14" id="KW-1185">Reference proteome</keyword>
<evidence type="ECO:0000256" key="12">
    <source>
        <dbReference type="SAM" id="Phobius"/>
    </source>
</evidence>
<dbReference type="EMBL" id="CAJNOC010000324">
    <property type="protein sequence ID" value="CAF0745052.1"/>
    <property type="molecule type" value="Genomic_DNA"/>
</dbReference>
<keyword evidence="10 11" id="KW-0407">Ion channel</keyword>
<keyword evidence="8 12" id="KW-0472">Membrane</keyword>
<protein>
    <submittedName>
        <fullName evidence="13">Uncharacterized protein</fullName>
    </submittedName>
</protein>
<proteinExistence type="inferred from homology"/>
<evidence type="ECO:0000256" key="10">
    <source>
        <dbReference type="ARBA" id="ARBA00023303"/>
    </source>
</evidence>
<sequence>MKKKSLSKEIKKIICDNIESSTSHGFPNIIRNESILVNSMWIICIFISSSYCAYCLIKSFREYFSYEIDTKLIFNRVSQVEFPTVTFCNKIATDFKRDNNEIETLKKGQTESLKDLKDLNNFRDFYTAIDFWFKRFTISVKNIGGFEIEKMLLSCSFNFKQCHASDFKLLNSSTFGFCYQFNANSTHIQKVSSPGKKAGLSLELFIGYNSKKYDFYKSYGAHLFIHNSSTIPSSEFDGISLSTGHETDIIVNEILFKKLPKPHSNCVEDSYSNVSFDSDLYRETIKLFKKYGQKTCLNLCFHKNIFEKCGCYYPDRNIVEDFSQVCDEIIYDKCYMPFISTYGESKASQNCFEKCPDECESVKYNLQISQADFPTEFYADFLMNYDATLKNSSRNFSSYKNVKKSTLAVNVYFDDIGYTLVEEKPSKTLEQLVADIGGLLGLCIGISFLSVAEIFDSILKIILLLFEKRIVQPK</sequence>
<evidence type="ECO:0000256" key="3">
    <source>
        <dbReference type="ARBA" id="ARBA00022461"/>
    </source>
</evidence>
<keyword evidence="2 11" id="KW-0813">Transport</keyword>
<organism evidence="13 14">
    <name type="scientific">Brachionus calyciflorus</name>
    <dbReference type="NCBI Taxonomy" id="104777"/>
    <lineage>
        <taxon>Eukaryota</taxon>
        <taxon>Metazoa</taxon>
        <taxon>Spiralia</taxon>
        <taxon>Gnathifera</taxon>
        <taxon>Rotifera</taxon>
        <taxon>Eurotatoria</taxon>
        <taxon>Monogononta</taxon>
        <taxon>Pseudotrocha</taxon>
        <taxon>Ploima</taxon>
        <taxon>Brachionidae</taxon>
        <taxon>Brachionus</taxon>
    </lineage>
</organism>
<evidence type="ECO:0000256" key="8">
    <source>
        <dbReference type="ARBA" id="ARBA00023136"/>
    </source>
</evidence>
<dbReference type="GO" id="GO:0005886">
    <property type="term" value="C:plasma membrane"/>
    <property type="evidence" value="ECO:0007669"/>
    <property type="project" value="TreeGrafter"/>
</dbReference>
<keyword evidence="7 11" id="KW-0406">Ion transport</keyword>
<dbReference type="PANTHER" id="PTHR11690">
    <property type="entry name" value="AMILORIDE-SENSITIVE SODIUM CHANNEL-RELATED"/>
    <property type="match status" value="1"/>
</dbReference>
<evidence type="ECO:0000256" key="9">
    <source>
        <dbReference type="ARBA" id="ARBA00023201"/>
    </source>
</evidence>
<evidence type="ECO:0000313" key="13">
    <source>
        <dbReference type="EMBL" id="CAF0745052.1"/>
    </source>
</evidence>
<reference evidence="13" key="1">
    <citation type="submission" date="2021-02" db="EMBL/GenBank/DDBJ databases">
        <authorList>
            <person name="Nowell W R."/>
        </authorList>
    </citation>
    <scope>NUCLEOTIDE SEQUENCE</scope>
    <source>
        <strain evidence="13">Ploen Becks lab</strain>
    </source>
</reference>
<dbReference type="PANTHER" id="PTHR11690:SF248">
    <property type="entry name" value="PICKPOCKET 17, ISOFORM A"/>
    <property type="match status" value="1"/>
</dbReference>
<dbReference type="PRINTS" id="PR01078">
    <property type="entry name" value="AMINACHANNEL"/>
</dbReference>
<evidence type="ECO:0000256" key="2">
    <source>
        <dbReference type="ARBA" id="ARBA00022448"/>
    </source>
</evidence>
<dbReference type="Proteomes" id="UP000663879">
    <property type="component" value="Unassembled WGS sequence"/>
</dbReference>
<evidence type="ECO:0000256" key="5">
    <source>
        <dbReference type="ARBA" id="ARBA00022989"/>
    </source>
</evidence>
<evidence type="ECO:0000256" key="7">
    <source>
        <dbReference type="ARBA" id="ARBA00023065"/>
    </source>
</evidence>
<dbReference type="InterPro" id="IPR001873">
    <property type="entry name" value="ENaC"/>
</dbReference>
<dbReference type="OrthoDB" id="6021021at2759"/>
<keyword evidence="6" id="KW-0915">Sodium</keyword>
<keyword evidence="3 11" id="KW-0894">Sodium channel</keyword>
<name>A0A813NYM1_9BILA</name>
<comment type="subcellular location">
    <subcellularLocation>
        <location evidence="1">Membrane</location>
        <topology evidence="1">Multi-pass membrane protein</topology>
    </subcellularLocation>
</comment>
<dbReference type="GO" id="GO:0015280">
    <property type="term" value="F:ligand-gated sodium channel activity"/>
    <property type="evidence" value="ECO:0007669"/>
    <property type="project" value="TreeGrafter"/>
</dbReference>
<dbReference type="Gene3D" id="2.60.470.10">
    <property type="entry name" value="Acid-sensing ion channels like domains"/>
    <property type="match status" value="1"/>
</dbReference>
<evidence type="ECO:0000256" key="1">
    <source>
        <dbReference type="ARBA" id="ARBA00004141"/>
    </source>
</evidence>
<gene>
    <name evidence="13" type="ORF">OXX778_LOCUS3600</name>
</gene>
<keyword evidence="4 11" id="KW-0812">Transmembrane</keyword>
<accession>A0A813NYM1</accession>
<dbReference type="Pfam" id="PF00858">
    <property type="entry name" value="ASC"/>
    <property type="match status" value="1"/>
</dbReference>
<evidence type="ECO:0000256" key="6">
    <source>
        <dbReference type="ARBA" id="ARBA00023053"/>
    </source>
</evidence>
<comment type="caution">
    <text evidence="13">The sequence shown here is derived from an EMBL/GenBank/DDBJ whole genome shotgun (WGS) entry which is preliminary data.</text>
</comment>
<dbReference type="Gene3D" id="1.10.287.770">
    <property type="entry name" value="YojJ-like"/>
    <property type="match status" value="1"/>
</dbReference>
<dbReference type="AlphaFoldDB" id="A0A813NYM1"/>
<evidence type="ECO:0000256" key="4">
    <source>
        <dbReference type="ARBA" id="ARBA00022692"/>
    </source>
</evidence>